<name>A0A0D9Z8Z6_9ORYZ</name>
<protein>
    <submittedName>
        <fullName evidence="2">Uncharacterized protein</fullName>
    </submittedName>
</protein>
<evidence type="ECO:0000313" key="3">
    <source>
        <dbReference type="Proteomes" id="UP000026961"/>
    </source>
</evidence>
<dbReference type="GO" id="GO:0006270">
    <property type="term" value="P:DNA replication initiation"/>
    <property type="evidence" value="ECO:0007669"/>
    <property type="project" value="TreeGrafter"/>
</dbReference>
<dbReference type="HOGENOM" id="CLU_795407_0_0_1"/>
<dbReference type="GO" id="GO:0005730">
    <property type="term" value="C:nucleolus"/>
    <property type="evidence" value="ECO:0007669"/>
    <property type="project" value="TreeGrafter"/>
</dbReference>
<reference evidence="2" key="1">
    <citation type="submission" date="2015-04" db="UniProtKB">
        <authorList>
            <consortium name="EnsemblPlants"/>
        </authorList>
    </citation>
    <scope>IDENTIFICATION</scope>
</reference>
<sequence length="349" mass="40331">MELPHHRFRNGAQWGKSSKKKKKKEKNKVILPPQLPPEVDDGEVVVTRVADHDDEDEVERPYEEREGNRKVAEALSLRPCKEHDDLVEGGRRIPRQDAAGEAGLQQRTRDLMTVLMVLNLNLKTKEQMPNKLFKRKNKKTLDTREGPNVEFIKKEGERVRPESNAGHGEHNGCTMPSAALRYAQCLKRKNIKQYLKAKRETVDAELRGASFTLNRKVRRSIQKETLSALFETYLHILKHRMYTSNSRTSGARPLMYPQMEGLGKFSHLIDLDFMGELTACLKKLSGYTDHHSEILHDNTLSTSQHLQCCIIVFNVGRSNLEALNVDLEDFFLQLFNHILEYRPDRLEFY</sequence>
<feature type="region of interest" description="Disordered" evidence="1">
    <location>
        <begin position="1"/>
        <end position="40"/>
    </location>
</feature>
<dbReference type="AlphaFoldDB" id="A0A0D9Z8Z6"/>
<dbReference type="Gramene" id="OGLUM03G22420.1">
    <property type="protein sequence ID" value="OGLUM03G22420.1"/>
    <property type="gene ID" value="OGLUM03G22420"/>
</dbReference>
<evidence type="ECO:0000256" key="1">
    <source>
        <dbReference type="SAM" id="MobiDB-lite"/>
    </source>
</evidence>
<evidence type="ECO:0000313" key="2">
    <source>
        <dbReference type="EnsemblPlants" id="OGLUM03G22420.1"/>
    </source>
</evidence>
<dbReference type="InterPro" id="IPR016903">
    <property type="entry name" value="Nucleolar_cplx-assoc_3"/>
</dbReference>
<proteinExistence type="predicted"/>
<organism evidence="2">
    <name type="scientific">Oryza glumipatula</name>
    <dbReference type="NCBI Taxonomy" id="40148"/>
    <lineage>
        <taxon>Eukaryota</taxon>
        <taxon>Viridiplantae</taxon>
        <taxon>Streptophyta</taxon>
        <taxon>Embryophyta</taxon>
        <taxon>Tracheophyta</taxon>
        <taxon>Spermatophyta</taxon>
        <taxon>Magnoliopsida</taxon>
        <taxon>Liliopsida</taxon>
        <taxon>Poales</taxon>
        <taxon>Poaceae</taxon>
        <taxon>BOP clade</taxon>
        <taxon>Oryzoideae</taxon>
        <taxon>Oryzeae</taxon>
        <taxon>Oryzinae</taxon>
        <taxon>Oryza</taxon>
    </lineage>
</organism>
<dbReference type="PANTHER" id="PTHR14428:SF5">
    <property type="entry name" value="NUCLEOLAR COMPLEX PROTEIN 3 HOMOLOG"/>
    <property type="match status" value="1"/>
</dbReference>
<accession>A0A0D9Z8Z6</accession>
<dbReference type="EnsemblPlants" id="OGLUM03G22420.1">
    <property type="protein sequence ID" value="OGLUM03G22420.1"/>
    <property type="gene ID" value="OGLUM03G22420"/>
</dbReference>
<reference evidence="2" key="2">
    <citation type="submission" date="2018-05" db="EMBL/GenBank/DDBJ databases">
        <title>OgluRS3 (Oryza glumaepatula Reference Sequence Version 3).</title>
        <authorList>
            <person name="Zhang J."/>
            <person name="Kudrna D."/>
            <person name="Lee S."/>
            <person name="Talag J."/>
            <person name="Welchert J."/>
            <person name="Wing R.A."/>
        </authorList>
    </citation>
    <scope>NUCLEOTIDE SEQUENCE [LARGE SCALE GENOMIC DNA]</scope>
</reference>
<feature type="compositionally biased region" description="Basic residues" evidence="1">
    <location>
        <begin position="17"/>
        <end position="26"/>
    </location>
</feature>
<keyword evidence="3" id="KW-1185">Reference proteome</keyword>
<dbReference type="Proteomes" id="UP000026961">
    <property type="component" value="Chromosome 3"/>
</dbReference>
<dbReference type="PANTHER" id="PTHR14428">
    <property type="entry name" value="NUCLEOLAR COMPLEX PROTEIN 3"/>
    <property type="match status" value="1"/>
</dbReference>
<dbReference type="eggNOG" id="KOG2153">
    <property type="taxonomic scope" value="Eukaryota"/>
</dbReference>
<dbReference type="GO" id="GO:0003682">
    <property type="term" value="F:chromatin binding"/>
    <property type="evidence" value="ECO:0007669"/>
    <property type="project" value="TreeGrafter"/>
</dbReference>
<dbReference type="STRING" id="40148.A0A0D9Z8Z6"/>